<dbReference type="InterPro" id="IPR036116">
    <property type="entry name" value="FN3_sf"/>
</dbReference>
<name>E6NA29_CALS0</name>
<dbReference type="SMART" id="SM00060">
    <property type="entry name" value="FN3"/>
    <property type="match status" value="1"/>
</dbReference>
<evidence type="ECO:0000259" key="1">
    <source>
        <dbReference type="PROSITE" id="PS50853"/>
    </source>
</evidence>
<dbReference type="Gene3D" id="2.60.120.260">
    <property type="entry name" value="Galactose-binding domain-like"/>
    <property type="match status" value="1"/>
</dbReference>
<accession>E6NA29</accession>
<organism evidence="2">
    <name type="scientific">Caldiarchaeum subterraneum</name>
    <dbReference type="NCBI Taxonomy" id="311458"/>
    <lineage>
        <taxon>Archaea</taxon>
        <taxon>Nitrososphaerota</taxon>
        <taxon>Candidatus Caldarchaeales</taxon>
        <taxon>Candidatus Caldarchaeaceae</taxon>
        <taxon>Candidatus Caldarchaeum</taxon>
    </lineage>
</organism>
<dbReference type="SUPFAM" id="SSF49265">
    <property type="entry name" value="Fibronectin type III"/>
    <property type="match status" value="1"/>
</dbReference>
<sequence>MVLVFLLILLGLSSFWAGQLTAPFPQTIYSTVTETVTSLSRFSTTVREFVSSIVTITRTVTKTTVEPTTEIGTPPASPSNLRVLNADFGQIVITWQDNSDNEDGFRIERSEDNKIFSAIGVTTPNIISFVDDNVEREKTYFYRVRAYRGNHLSTPSNTIVETATPYGIPLSNYFGGLGELETVVTNMRGPEGFADIFTPYWNWIKWPEGSKGARAEASIDFSDFVSGAGSQKISIKRDNESDEDTRLILSSWKIQPKDPAYKIFYPVPGDRLVFTFSYKTSEEIKNIEYTVMLNFIVSDNAGNERYLSPVYVLRTGEPTPFWRKITFTAQVPANFTAVRVYLTFTCRKSCAGTFWFDDFVMHTEPEKRLPLLGKDKINFKLAAIHGVVFQKDPLELAQKYDLLLGGLAYNTYVKGINTQITSLLYFNDPSLASSRRNSSNTPPCMIRWNNGTPVYEFLRYWPSVYDKVLDEWLLSSSSSSKYPRVNSSGYYIVREKYCEFLIDIGREDVIDTALKNIERLHIYAGYRNPALSPVLFHDNLPNFLYLWNMEGRPPSKYPDRATRETILDNMLNRMKKNILDPYPDRKIIANIGTFSNEKFEYIVKFDYDGVLIEYFTRIFNRTHTPSLLYQQFHALKNFPDSKFVVLVDVIPREYLELWNENPRLVPENVRRDFSLVLAALYLVNRPNMYITLRGDEGGYPSSYILKDFYVPLGRPLHSFETLEGDEKNGALLLRRYSNGLVLLNTASSKTFTYFISEKHRDRAGNIFTGLITIPPQTGLILYKNETETNREYDTSTNTSTIFPHTTLSWQHLAADPPRTQKPKILTEPHPYG</sequence>
<dbReference type="CDD" id="cd00063">
    <property type="entry name" value="FN3"/>
    <property type="match status" value="1"/>
</dbReference>
<reference evidence="2" key="1">
    <citation type="journal article" date="2005" name="Environ. Microbiol.">
        <title>Genetic and functional properties of uncultivated thermophilic crenarchaeotes from a subsurface gold mine as revealed by analysis of genome fragments.</title>
        <authorList>
            <person name="Nunoura T."/>
            <person name="Hirayama H."/>
            <person name="Takami H."/>
            <person name="Oida H."/>
            <person name="Nishi S."/>
            <person name="Shimamura S."/>
            <person name="Suzuki Y."/>
            <person name="Inagaki F."/>
            <person name="Takai K."/>
            <person name="Nealson K.H."/>
            <person name="Horikoshi K."/>
        </authorList>
    </citation>
    <scope>NUCLEOTIDE SEQUENCE</scope>
</reference>
<feature type="domain" description="Fibronectin type-III" evidence="1">
    <location>
        <begin position="77"/>
        <end position="167"/>
    </location>
</feature>
<evidence type="ECO:0000313" key="2">
    <source>
        <dbReference type="EMBL" id="BAJ49185.1"/>
    </source>
</evidence>
<proteinExistence type="predicted"/>
<reference evidence="2" key="2">
    <citation type="journal article" date="2011" name="Nucleic Acids Res.">
        <title>Insights into the evolution of Archaea and eukaryotic protein modifier systems revealed by the genome of a novel archaeal group.</title>
        <authorList>
            <person name="Nunoura T."/>
            <person name="Takaki Y."/>
            <person name="Kakuta J."/>
            <person name="Nishi S."/>
            <person name="Sugahara J."/>
            <person name="Kazama H."/>
            <person name="Chee G."/>
            <person name="Hattori M."/>
            <person name="Kanai A."/>
            <person name="Atomi H."/>
            <person name="Takai K."/>
            <person name="Takami H."/>
        </authorList>
    </citation>
    <scope>NUCLEOTIDE SEQUENCE</scope>
</reference>
<dbReference type="Gene3D" id="2.60.40.10">
    <property type="entry name" value="Immunoglobulins"/>
    <property type="match status" value="1"/>
</dbReference>
<protein>
    <recommendedName>
        <fullName evidence="1">Fibronectin type-III domain-containing protein</fullName>
    </recommendedName>
</protein>
<dbReference type="EMBL" id="AP011887">
    <property type="protein sequence ID" value="BAJ49185.1"/>
    <property type="molecule type" value="Genomic_DNA"/>
</dbReference>
<dbReference type="InterPro" id="IPR013783">
    <property type="entry name" value="Ig-like_fold"/>
</dbReference>
<dbReference type="InterPro" id="IPR008979">
    <property type="entry name" value="Galactose-bd-like_sf"/>
</dbReference>
<dbReference type="InterPro" id="IPR003961">
    <property type="entry name" value="FN3_dom"/>
</dbReference>
<dbReference type="SUPFAM" id="SSF49785">
    <property type="entry name" value="Galactose-binding domain-like"/>
    <property type="match status" value="1"/>
</dbReference>
<dbReference type="AlphaFoldDB" id="E6NA29"/>
<dbReference type="PROSITE" id="PS50853">
    <property type="entry name" value="FN3"/>
    <property type="match status" value="1"/>
</dbReference>
<gene>
    <name evidence="2" type="ORF">HGMM_F51A06C26</name>
</gene>